<feature type="compositionally biased region" description="Acidic residues" evidence="1">
    <location>
        <begin position="80"/>
        <end position="90"/>
    </location>
</feature>
<accession>A0A9N8VK79</accession>
<evidence type="ECO:0000313" key="4">
    <source>
        <dbReference type="Proteomes" id="UP000789739"/>
    </source>
</evidence>
<name>A0A9N8VK79_9GLOM</name>
<dbReference type="PANTHER" id="PTHR43591">
    <property type="entry name" value="METHYLTRANSFERASE"/>
    <property type="match status" value="1"/>
</dbReference>
<feature type="domain" description="Methyltransferase" evidence="2">
    <location>
        <begin position="130"/>
        <end position="221"/>
    </location>
</feature>
<evidence type="ECO:0000259" key="2">
    <source>
        <dbReference type="Pfam" id="PF13649"/>
    </source>
</evidence>
<dbReference type="CDD" id="cd02440">
    <property type="entry name" value="AdoMet_MTases"/>
    <property type="match status" value="1"/>
</dbReference>
<dbReference type="GO" id="GO:0008168">
    <property type="term" value="F:methyltransferase activity"/>
    <property type="evidence" value="ECO:0007669"/>
    <property type="project" value="TreeGrafter"/>
</dbReference>
<dbReference type="AlphaFoldDB" id="A0A9N8VK79"/>
<protein>
    <submittedName>
        <fullName evidence="3">5859_t:CDS:1</fullName>
    </submittedName>
</protein>
<dbReference type="InterPro" id="IPR029063">
    <property type="entry name" value="SAM-dependent_MTases_sf"/>
</dbReference>
<gene>
    <name evidence="3" type="ORF">PBRASI_LOCUS154</name>
</gene>
<reference evidence="3" key="1">
    <citation type="submission" date="2021-06" db="EMBL/GenBank/DDBJ databases">
        <authorList>
            <person name="Kallberg Y."/>
            <person name="Tangrot J."/>
            <person name="Rosling A."/>
        </authorList>
    </citation>
    <scope>NUCLEOTIDE SEQUENCE</scope>
    <source>
        <strain evidence="3">BR232B</strain>
    </source>
</reference>
<dbReference type="PANTHER" id="PTHR43591:SF24">
    <property type="entry name" value="2-METHOXY-6-POLYPRENYL-1,4-BENZOQUINOL METHYLASE, MITOCHONDRIAL"/>
    <property type="match status" value="1"/>
</dbReference>
<proteinExistence type="predicted"/>
<evidence type="ECO:0000313" key="3">
    <source>
        <dbReference type="EMBL" id="CAG8453162.1"/>
    </source>
</evidence>
<dbReference type="EMBL" id="CAJVPI010000007">
    <property type="protein sequence ID" value="CAG8453162.1"/>
    <property type="molecule type" value="Genomic_DNA"/>
</dbReference>
<dbReference type="Gene3D" id="3.40.50.150">
    <property type="entry name" value="Vaccinia Virus protein VP39"/>
    <property type="match status" value="1"/>
</dbReference>
<feature type="region of interest" description="Disordered" evidence="1">
    <location>
        <begin position="58"/>
        <end position="92"/>
    </location>
</feature>
<sequence length="351" mass="39396">MNQEQHDQYADSEDIDNNIQNSSKLSTKAVDSGDIDNNIYNSSKLSTEAVDSFCPFSDSDNISPTTEHHENSTASLSPTEEYDSGDDETTADIPENNQEVEALSHQVSRHFWNNNFSAPVGQTLAKGATVLDVGCGAGAWLFNMAETYSKSNFIGVDLLPEPGSQIPTNVSFVQGNILEGLPFPDNNFDFVTQRFLSIGFSDNEWRTRVIDELVRVTKPGGWIELMECDIELVNGGNETKRIIVALQHYLRSKEVNDKLAQELHEYLAANGNLQQIERETRDIESGGTTIIAQQARNDYGNFLMSVRDGLADSMKMSVNHYNALWEVIHNEMKRLNTRRPIHRVYAQKKEL</sequence>
<keyword evidence="4" id="KW-1185">Reference proteome</keyword>
<dbReference type="OrthoDB" id="2013972at2759"/>
<organism evidence="3 4">
    <name type="scientific">Paraglomus brasilianum</name>
    <dbReference type="NCBI Taxonomy" id="144538"/>
    <lineage>
        <taxon>Eukaryota</taxon>
        <taxon>Fungi</taxon>
        <taxon>Fungi incertae sedis</taxon>
        <taxon>Mucoromycota</taxon>
        <taxon>Glomeromycotina</taxon>
        <taxon>Glomeromycetes</taxon>
        <taxon>Paraglomerales</taxon>
        <taxon>Paraglomeraceae</taxon>
        <taxon>Paraglomus</taxon>
    </lineage>
</organism>
<dbReference type="InterPro" id="IPR041698">
    <property type="entry name" value="Methyltransf_25"/>
</dbReference>
<dbReference type="SUPFAM" id="SSF53335">
    <property type="entry name" value="S-adenosyl-L-methionine-dependent methyltransferases"/>
    <property type="match status" value="1"/>
</dbReference>
<feature type="region of interest" description="Disordered" evidence="1">
    <location>
        <begin position="1"/>
        <end position="40"/>
    </location>
</feature>
<feature type="compositionally biased region" description="Polar residues" evidence="1">
    <location>
        <begin position="17"/>
        <end position="26"/>
    </location>
</feature>
<comment type="caution">
    <text evidence="3">The sequence shown here is derived from an EMBL/GenBank/DDBJ whole genome shotgun (WGS) entry which is preliminary data.</text>
</comment>
<dbReference type="Pfam" id="PF13649">
    <property type="entry name" value="Methyltransf_25"/>
    <property type="match status" value="1"/>
</dbReference>
<evidence type="ECO:0000256" key="1">
    <source>
        <dbReference type="SAM" id="MobiDB-lite"/>
    </source>
</evidence>
<dbReference type="Proteomes" id="UP000789739">
    <property type="component" value="Unassembled WGS sequence"/>
</dbReference>